<dbReference type="Pfam" id="PF14111">
    <property type="entry name" value="DUF4283"/>
    <property type="match status" value="1"/>
</dbReference>
<dbReference type="SUPFAM" id="SSF56219">
    <property type="entry name" value="DNase I-like"/>
    <property type="match status" value="1"/>
</dbReference>
<dbReference type="InterPro" id="IPR002156">
    <property type="entry name" value="RNaseH_domain"/>
</dbReference>
<dbReference type="InterPro" id="IPR026960">
    <property type="entry name" value="RVT-Znf"/>
</dbReference>
<protein>
    <submittedName>
        <fullName evidence="5">Ribonuclease H domain</fullName>
    </submittedName>
</protein>
<dbReference type="InterPro" id="IPR040256">
    <property type="entry name" value="At4g02000-like"/>
</dbReference>
<dbReference type="STRING" id="56857.A0A200Q969"/>
<feature type="domain" description="DUF4283" evidence="4">
    <location>
        <begin position="70"/>
        <end position="152"/>
    </location>
</feature>
<dbReference type="PANTHER" id="PTHR31286:SF60">
    <property type="entry name" value="PROTEIN, PUTATIVE-RELATED"/>
    <property type="match status" value="1"/>
</dbReference>
<evidence type="ECO:0000259" key="4">
    <source>
        <dbReference type="Pfam" id="PF14111"/>
    </source>
</evidence>
<dbReference type="Pfam" id="PF13966">
    <property type="entry name" value="zf-RVT"/>
    <property type="match status" value="1"/>
</dbReference>
<feature type="compositionally biased region" description="Low complexity" evidence="1">
    <location>
        <begin position="1"/>
        <end position="21"/>
    </location>
</feature>
<gene>
    <name evidence="5" type="ORF">BVC80_329g5</name>
</gene>
<dbReference type="Proteomes" id="UP000195402">
    <property type="component" value="Unassembled WGS sequence"/>
</dbReference>
<feature type="region of interest" description="Disordered" evidence="1">
    <location>
        <begin position="1"/>
        <end position="31"/>
    </location>
</feature>
<evidence type="ECO:0000259" key="3">
    <source>
        <dbReference type="Pfam" id="PF13966"/>
    </source>
</evidence>
<dbReference type="EMBL" id="MVGT01002671">
    <property type="protein sequence ID" value="OVA06927.1"/>
    <property type="molecule type" value="Genomic_DNA"/>
</dbReference>
<evidence type="ECO:0000259" key="2">
    <source>
        <dbReference type="Pfam" id="PF13456"/>
    </source>
</evidence>
<dbReference type="Pfam" id="PF13456">
    <property type="entry name" value="RVT_3"/>
    <property type="match status" value="1"/>
</dbReference>
<feature type="domain" description="RNase H type-1" evidence="2">
    <location>
        <begin position="903"/>
        <end position="1018"/>
    </location>
</feature>
<dbReference type="CDD" id="cd06222">
    <property type="entry name" value="RNase_H_like"/>
    <property type="match status" value="1"/>
</dbReference>
<dbReference type="GO" id="GO:0004523">
    <property type="term" value="F:RNA-DNA hybrid ribonuclease activity"/>
    <property type="evidence" value="ECO:0007669"/>
    <property type="project" value="InterPro"/>
</dbReference>
<reference evidence="5 6" key="1">
    <citation type="journal article" date="2017" name="Mol. Plant">
        <title>The Genome of Medicinal Plant Macleaya cordata Provides New Insights into Benzylisoquinoline Alkaloids Metabolism.</title>
        <authorList>
            <person name="Liu X."/>
            <person name="Liu Y."/>
            <person name="Huang P."/>
            <person name="Ma Y."/>
            <person name="Qing Z."/>
            <person name="Tang Q."/>
            <person name="Cao H."/>
            <person name="Cheng P."/>
            <person name="Zheng Y."/>
            <person name="Yuan Z."/>
            <person name="Zhou Y."/>
            <person name="Liu J."/>
            <person name="Tang Z."/>
            <person name="Zhuo Y."/>
            <person name="Zhang Y."/>
            <person name="Yu L."/>
            <person name="Huang J."/>
            <person name="Yang P."/>
            <person name="Peng Q."/>
            <person name="Zhang J."/>
            <person name="Jiang W."/>
            <person name="Zhang Z."/>
            <person name="Lin K."/>
            <person name="Ro D.K."/>
            <person name="Chen X."/>
            <person name="Xiong X."/>
            <person name="Shang Y."/>
            <person name="Huang S."/>
            <person name="Zeng J."/>
        </authorList>
    </citation>
    <scope>NUCLEOTIDE SEQUENCE [LARGE SCALE GENOMIC DNA]</scope>
    <source>
        <strain evidence="6">cv. BLH2017</strain>
        <tissue evidence="5">Root</tissue>
    </source>
</reference>
<sequence>MVSDLPSSSRSPSESLDPSKSQGVSRSYADKVRPPRILSSVDISSLPAPSRRGDFPAILLPDDLYESCLEDLKFSLIGRLDFKTLKFEDAKSRLLQLWPLKGSCKFIPLGKGFFTIKLENEDDKRLVWSGGPWDVDQQYLRVREWEPCFNPEKQRVSSSFVWVRLPGLGMEYWKEESLLTIGKNGGFWQKVEILRPPKFCNHCKIVGHIVSECRAIREVLQNNVVEDQNVEVQKNKKKRNRKGKQNEIIGDVDPTLVVIESSNDENKKLGTNVELVPADTNDKSETSNKFAALAEEGNEELHDDTDAIGNSKNGIGSAGAEDEAKAIELWSDTVDLEGKITAEIQKAKKKTQKSGNNSVSLELNLRDMNSTIINNSDHCRKDSCNLLEVQNSGIYFTWCNNQTGDRRIYGKLDRVLYNPLWIEKFESWTYRSLPRHLSDHSPLVGSCVKFPRPRNCPFKFQSMWISYPSYNQLVKGNWDEPLFGSPVYVFTQKLKRLKEVLKVWNRNVFGDIVHQFKEKDKLVEEAMLISDGDPHNLDNLANLVAAQRDLEESAQRYDKFLRQKVKVSWYKEGESNTKLFHTMIKVRSATNSITRIQTDEGDQLCTQENIAQHAVSYFEQKVRSHPGHMNDYLLDRIPCLVSMEDNNTLNNVPMWVMTTSVSSILDKMGVNFTSLPSPSNENDERIWKHSPCGVFSVNSGFDIIRDHMPNVTWSKWIWNKSIHPRLAAQTWKLFQGSAATEERMKKIGINLASKCYLCGNNCDSMDHIFWGCRFMDEIWDWIHNLFNLRRGNCFTDIMNCAKLKSEAVRQAWNVASLSSMTEVWLSRNRVYFDGVSPSIRATKIKILERVRCSAIRIKGNMFNSVNDLLILNSLGIGARSVMSRKIIDCYWVPPPLGYLKISCDGAARGNPGAAGAGVIIRNHLSFVVATISQGLGSCSNYIAEVVAIVLGLEWAASNHHSKIWVVSDSNLAIHSFKANMVPWFARGRWNAVKGYFHDIFFSHIYREVNFAADSLAKKGSFLDQGVSILSVGCPDQLVLEMPDKVYFRFG</sequence>
<name>A0A200Q969_MACCD</name>
<dbReference type="PANTHER" id="PTHR31286">
    <property type="entry name" value="GLYCINE-RICH CELL WALL STRUCTURAL PROTEIN 1.8-LIKE"/>
    <property type="match status" value="1"/>
</dbReference>
<dbReference type="OrthoDB" id="1085362at2759"/>
<dbReference type="Gene3D" id="3.30.420.10">
    <property type="entry name" value="Ribonuclease H-like superfamily/Ribonuclease H"/>
    <property type="match status" value="1"/>
</dbReference>
<organism evidence="5 6">
    <name type="scientific">Macleaya cordata</name>
    <name type="common">Five-seeded plume-poppy</name>
    <name type="synonym">Bocconia cordata</name>
    <dbReference type="NCBI Taxonomy" id="56857"/>
    <lineage>
        <taxon>Eukaryota</taxon>
        <taxon>Viridiplantae</taxon>
        <taxon>Streptophyta</taxon>
        <taxon>Embryophyta</taxon>
        <taxon>Tracheophyta</taxon>
        <taxon>Spermatophyta</taxon>
        <taxon>Magnoliopsida</taxon>
        <taxon>Ranunculales</taxon>
        <taxon>Papaveraceae</taxon>
        <taxon>Papaveroideae</taxon>
        <taxon>Macleaya</taxon>
    </lineage>
</organism>
<dbReference type="GO" id="GO:0003676">
    <property type="term" value="F:nucleic acid binding"/>
    <property type="evidence" value="ECO:0007669"/>
    <property type="project" value="InterPro"/>
</dbReference>
<dbReference type="InterPro" id="IPR025558">
    <property type="entry name" value="DUF4283"/>
</dbReference>
<dbReference type="AlphaFoldDB" id="A0A200Q969"/>
<dbReference type="InterPro" id="IPR012337">
    <property type="entry name" value="RNaseH-like_sf"/>
</dbReference>
<dbReference type="SUPFAM" id="SSF53098">
    <property type="entry name" value="Ribonuclease H-like"/>
    <property type="match status" value="1"/>
</dbReference>
<evidence type="ECO:0000256" key="1">
    <source>
        <dbReference type="SAM" id="MobiDB-lite"/>
    </source>
</evidence>
<dbReference type="InParanoid" id="A0A200Q969"/>
<feature type="domain" description="Reverse transcriptase zinc-binding" evidence="3">
    <location>
        <begin position="695"/>
        <end position="779"/>
    </location>
</feature>
<keyword evidence="6" id="KW-1185">Reference proteome</keyword>
<dbReference type="InterPro" id="IPR036397">
    <property type="entry name" value="RNaseH_sf"/>
</dbReference>
<dbReference type="InterPro" id="IPR044730">
    <property type="entry name" value="RNase_H-like_dom_plant"/>
</dbReference>
<dbReference type="InterPro" id="IPR036691">
    <property type="entry name" value="Endo/exonu/phosph_ase_sf"/>
</dbReference>
<comment type="caution">
    <text evidence="5">The sequence shown here is derived from an EMBL/GenBank/DDBJ whole genome shotgun (WGS) entry which is preliminary data.</text>
</comment>
<evidence type="ECO:0000313" key="5">
    <source>
        <dbReference type="EMBL" id="OVA06927.1"/>
    </source>
</evidence>
<evidence type="ECO:0000313" key="6">
    <source>
        <dbReference type="Proteomes" id="UP000195402"/>
    </source>
</evidence>
<accession>A0A200Q969</accession>
<proteinExistence type="predicted"/>